<comment type="caution">
    <text evidence="4">The sequence shown here is derived from an EMBL/GenBank/DDBJ whole genome shotgun (WGS) entry which is preliminary data.</text>
</comment>
<dbReference type="Gene3D" id="3.55.50.30">
    <property type="match status" value="1"/>
</dbReference>
<evidence type="ECO:0000313" key="5">
    <source>
        <dbReference type="Proteomes" id="UP000597338"/>
    </source>
</evidence>
<sequence length="377" mass="42862">MRKKEAERLLEKYRQGLCSDEEKLLLIDWYRQWNEPGQEANLPAEELSRVEQEMWTHLTHVTQPRKVGFHWLKPAMKIAVAALVTIALSFSIYQYLYRTESPDVHELLAHDVEPGQNKALLALADGNAIELREDENGIVMAGGGAVNYADGSPLLEDNLQQPGEPRDYVLTTPRGGQYKVVLPDGSKVWLNAASSLRYPARFTGKERNVYLEGEAYFEVAAHVGAPFIVHSDKQSVRVLGTHFNVNAYADEQAVKTTLVEGMVQIENRTSNTVNQLRPGEQSVVVEGNTHVHAVETDEFIAWKEGYFLFNDTDLKSVMRQLARWYDVQVADIDRLPDNRYNGKLPRNVKLSSVLRVLELTSELKFEIQEGRRIRMVK</sequence>
<feature type="transmembrane region" description="Helical" evidence="1">
    <location>
        <begin position="75"/>
        <end position="96"/>
    </location>
</feature>
<keyword evidence="1" id="KW-0472">Membrane</keyword>
<dbReference type="PANTHER" id="PTHR30273">
    <property type="entry name" value="PERIPLASMIC SIGNAL SENSOR AND SIGMA FACTOR ACTIVATOR FECR-RELATED"/>
    <property type="match status" value="1"/>
</dbReference>
<proteinExistence type="predicted"/>
<dbReference type="PANTHER" id="PTHR30273:SF2">
    <property type="entry name" value="PROTEIN FECR"/>
    <property type="match status" value="1"/>
</dbReference>
<dbReference type="PIRSF" id="PIRSF018266">
    <property type="entry name" value="FecR"/>
    <property type="match status" value="1"/>
</dbReference>
<dbReference type="RefSeq" id="WP_188748399.1">
    <property type="nucleotide sequence ID" value="NZ_BMIK01000002.1"/>
</dbReference>
<evidence type="ECO:0000256" key="1">
    <source>
        <dbReference type="SAM" id="Phobius"/>
    </source>
</evidence>
<evidence type="ECO:0000313" key="4">
    <source>
        <dbReference type="EMBL" id="GGC21246.1"/>
    </source>
</evidence>
<dbReference type="Proteomes" id="UP000597338">
    <property type="component" value="Unassembled WGS sequence"/>
</dbReference>
<organism evidence="4 5">
    <name type="scientific">Parapedobacter defluvii</name>
    <dbReference type="NCBI Taxonomy" id="2045106"/>
    <lineage>
        <taxon>Bacteria</taxon>
        <taxon>Pseudomonadati</taxon>
        <taxon>Bacteroidota</taxon>
        <taxon>Sphingobacteriia</taxon>
        <taxon>Sphingobacteriales</taxon>
        <taxon>Sphingobacteriaceae</taxon>
        <taxon>Parapedobacter</taxon>
    </lineage>
</organism>
<keyword evidence="1" id="KW-0812">Transmembrane</keyword>
<evidence type="ECO:0008006" key="6">
    <source>
        <dbReference type="Google" id="ProtNLM"/>
    </source>
</evidence>
<keyword evidence="5" id="KW-1185">Reference proteome</keyword>
<feature type="domain" description="FecR protein" evidence="2">
    <location>
        <begin position="170"/>
        <end position="264"/>
    </location>
</feature>
<dbReference type="InterPro" id="IPR006860">
    <property type="entry name" value="FecR"/>
</dbReference>
<feature type="domain" description="Protein FecR C-terminal" evidence="3">
    <location>
        <begin position="306"/>
        <end position="373"/>
    </location>
</feature>
<evidence type="ECO:0000259" key="2">
    <source>
        <dbReference type="Pfam" id="PF04773"/>
    </source>
</evidence>
<dbReference type="EMBL" id="BMIK01000002">
    <property type="protein sequence ID" value="GGC21246.1"/>
    <property type="molecule type" value="Genomic_DNA"/>
</dbReference>
<accession>A0ABQ1LCB2</accession>
<protein>
    <recommendedName>
        <fullName evidence="6">FecR family protein</fullName>
    </recommendedName>
</protein>
<dbReference type="Pfam" id="PF04773">
    <property type="entry name" value="FecR"/>
    <property type="match status" value="1"/>
</dbReference>
<gene>
    <name evidence="4" type="ORF">GCM10011386_11500</name>
</gene>
<dbReference type="Gene3D" id="2.60.120.1440">
    <property type="match status" value="1"/>
</dbReference>
<keyword evidence="1" id="KW-1133">Transmembrane helix</keyword>
<dbReference type="InterPro" id="IPR012373">
    <property type="entry name" value="Ferrdict_sens_TM"/>
</dbReference>
<reference evidence="5" key="1">
    <citation type="journal article" date="2019" name="Int. J. Syst. Evol. Microbiol.">
        <title>The Global Catalogue of Microorganisms (GCM) 10K type strain sequencing project: providing services to taxonomists for standard genome sequencing and annotation.</title>
        <authorList>
            <consortium name="The Broad Institute Genomics Platform"/>
            <consortium name="The Broad Institute Genome Sequencing Center for Infectious Disease"/>
            <person name="Wu L."/>
            <person name="Ma J."/>
        </authorList>
    </citation>
    <scope>NUCLEOTIDE SEQUENCE [LARGE SCALE GENOMIC DNA]</scope>
    <source>
        <strain evidence="5">CGMCC 1.15342</strain>
    </source>
</reference>
<evidence type="ECO:0000259" key="3">
    <source>
        <dbReference type="Pfam" id="PF16344"/>
    </source>
</evidence>
<dbReference type="InterPro" id="IPR032508">
    <property type="entry name" value="FecR_C"/>
</dbReference>
<dbReference type="Pfam" id="PF16344">
    <property type="entry name" value="FecR_C"/>
    <property type="match status" value="1"/>
</dbReference>
<name>A0ABQ1LCB2_9SPHI</name>